<dbReference type="Proteomes" id="UP000030765">
    <property type="component" value="Unassembled WGS sequence"/>
</dbReference>
<protein>
    <submittedName>
        <fullName evidence="2 3">DNA methylase</fullName>
    </submittedName>
</protein>
<gene>
    <name evidence="2" type="ORF">ZHAS_00017900</name>
</gene>
<evidence type="ECO:0000313" key="4">
    <source>
        <dbReference type="Proteomes" id="UP000030765"/>
    </source>
</evidence>
<dbReference type="EMBL" id="ATLV01023909">
    <property type="status" value="NOT_ANNOTATED_CDS"/>
    <property type="molecule type" value="Genomic_DNA"/>
</dbReference>
<name>A0A084WI30_ANOSI</name>
<evidence type="ECO:0000256" key="1">
    <source>
        <dbReference type="SAM" id="MobiDB-lite"/>
    </source>
</evidence>
<reference evidence="3" key="2">
    <citation type="submission" date="2020-05" db="UniProtKB">
        <authorList>
            <consortium name="EnsemblMetazoa"/>
        </authorList>
    </citation>
    <scope>IDENTIFICATION</scope>
</reference>
<evidence type="ECO:0000313" key="3">
    <source>
        <dbReference type="EnsemblMetazoa" id="ASIC017900-PA"/>
    </source>
</evidence>
<keyword evidence="2" id="KW-0808">Transferase</keyword>
<evidence type="ECO:0000313" key="2">
    <source>
        <dbReference type="EMBL" id="KFB49874.1"/>
    </source>
</evidence>
<proteinExistence type="predicted"/>
<keyword evidence="2" id="KW-0489">Methyltransferase</keyword>
<keyword evidence="4" id="KW-1185">Reference proteome</keyword>
<accession>A0A084WI30</accession>
<reference evidence="2 4" key="1">
    <citation type="journal article" date="2014" name="BMC Genomics">
        <title>Genome sequence of Anopheles sinensis provides insight into genetics basis of mosquito competence for malaria parasites.</title>
        <authorList>
            <person name="Zhou D."/>
            <person name="Zhang D."/>
            <person name="Ding G."/>
            <person name="Shi L."/>
            <person name="Hou Q."/>
            <person name="Ye Y."/>
            <person name="Xu Y."/>
            <person name="Zhou H."/>
            <person name="Xiong C."/>
            <person name="Li S."/>
            <person name="Yu J."/>
            <person name="Hong S."/>
            <person name="Yu X."/>
            <person name="Zou P."/>
            <person name="Chen C."/>
            <person name="Chang X."/>
            <person name="Wang W."/>
            <person name="Lv Y."/>
            <person name="Sun Y."/>
            <person name="Ma L."/>
            <person name="Shen B."/>
            <person name="Zhu C."/>
        </authorList>
    </citation>
    <scope>NUCLEOTIDE SEQUENCE [LARGE SCALE GENOMIC DNA]</scope>
</reference>
<dbReference type="EnsemblMetazoa" id="ASIC017900-RA">
    <property type="protein sequence ID" value="ASIC017900-PA"/>
    <property type="gene ID" value="ASIC017900"/>
</dbReference>
<dbReference type="GO" id="GO:0008168">
    <property type="term" value="F:methyltransferase activity"/>
    <property type="evidence" value="ECO:0007669"/>
    <property type="project" value="UniProtKB-KW"/>
</dbReference>
<feature type="region of interest" description="Disordered" evidence="1">
    <location>
        <begin position="42"/>
        <end position="73"/>
    </location>
</feature>
<dbReference type="VEuPathDB" id="VectorBase:ASIC017900"/>
<organism evidence="2">
    <name type="scientific">Anopheles sinensis</name>
    <name type="common">Mosquito</name>
    <dbReference type="NCBI Taxonomy" id="74873"/>
    <lineage>
        <taxon>Eukaryota</taxon>
        <taxon>Metazoa</taxon>
        <taxon>Ecdysozoa</taxon>
        <taxon>Arthropoda</taxon>
        <taxon>Hexapoda</taxon>
        <taxon>Insecta</taxon>
        <taxon>Pterygota</taxon>
        <taxon>Neoptera</taxon>
        <taxon>Endopterygota</taxon>
        <taxon>Diptera</taxon>
        <taxon>Nematocera</taxon>
        <taxon>Culicoidea</taxon>
        <taxon>Culicidae</taxon>
        <taxon>Anophelinae</taxon>
        <taxon>Anopheles</taxon>
    </lineage>
</organism>
<sequence length="151" mass="16423">MQIITTSSACLFSYHHRSSAFKCDQPSSIEVVAVRHRHAARGSISHGFSRPDQRSVFPAPPKRPDDELRDANPGTHNVRANVKETRLTTFPSAAPNVYLNPLPAVVLVVVGYNKHPFDASSCSGSTIRRMCKTIPAAEKHAVASCRAKCGT</sequence>
<dbReference type="EMBL" id="KE525347">
    <property type="protein sequence ID" value="KFB49874.1"/>
    <property type="molecule type" value="Genomic_DNA"/>
</dbReference>
<dbReference type="AlphaFoldDB" id="A0A084WI30"/>
<dbReference type="GO" id="GO:0032259">
    <property type="term" value="P:methylation"/>
    <property type="evidence" value="ECO:0007669"/>
    <property type="project" value="UniProtKB-KW"/>
</dbReference>